<evidence type="ECO:0000313" key="3">
    <source>
        <dbReference type="RefSeq" id="XP_013785097.1"/>
    </source>
</evidence>
<dbReference type="GeneID" id="106469178"/>
<dbReference type="RefSeq" id="XP_013785097.1">
    <property type="nucleotide sequence ID" value="XM_013929643.2"/>
</dbReference>
<accession>A0ABM1BMP4</accession>
<proteinExistence type="predicted"/>
<gene>
    <name evidence="3" type="primary">LOC106469178</name>
</gene>
<evidence type="ECO:0000313" key="2">
    <source>
        <dbReference type="Proteomes" id="UP000694941"/>
    </source>
</evidence>
<dbReference type="Proteomes" id="UP000694941">
    <property type="component" value="Unplaced"/>
</dbReference>
<organism evidence="2 3">
    <name type="scientific">Limulus polyphemus</name>
    <name type="common">Atlantic horseshoe crab</name>
    <dbReference type="NCBI Taxonomy" id="6850"/>
    <lineage>
        <taxon>Eukaryota</taxon>
        <taxon>Metazoa</taxon>
        <taxon>Ecdysozoa</taxon>
        <taxon>Arthropoda</taxon>
        <taxon>Chelicerata</taxon>
        <taxon>Merostomata</taxon>
        <taxon>Xiphosura</taxon>
        <taxon>Limulidae</taxon>
        <taxon>Limulus</taxon>
    </lineage>
</organism>
<protein>
    <submittedName>
        <fullName evidence="3">Uncharacterized protein LOC106469178</fullName>
    </submittedName>
</protein>
<keyword evidence="2" id="KW-1185">Reference proteome</keyword>
<sequence length="153" mass="17491">MDNKFLLFAFIFLVCCHGSSGFLGWNLVLEQQLFNALICNENVNNGTRVARYECVLNAKSEDVRNAKQLCQNQTAPGLTDLEFLNQLCTNATARVEFTTCVKNELIPTQNQFPFFSIFQWLRINRRNFNCGVNFSTFLTCLTHNILPLNSHVT</sequence>
<reference evidence="3" key="1">
    <citation type="submission" date="2025-08" db="UniProtKB">
        <authorList>
            <consortium name="RefSeq"/>
        </authorList>
    </citation>
    <scope>IDENTIFICATION</scope>
    <source>
        <tissue evidence="3">Muscle</tissue>
    </source>
</reference>
<evidence type="ECO:0000256" key="1">
    <source>
        <dbReference type="SAM" id="SignalP"/>
    </source>
</evidence>
<keyword evidence="1" id="KW-0732">Signal</keyword>
<feature type="signal peptide" evidence="1">
    <location>
        <begin position="1"/>
        <end position="21"/>
    </location>
</feature>
<feature type="chain" id="PRO_5045274868" evidence="1">
    <location>
        <begin position="22"/>
        <end position="153"/>
    </location>
</feature>
<name>A0ABM1BMP4_LIMPO</name>